<dbReference type="GO" id="GO:0008168">
    <property type="term" value="F:methyltransferase activity"/>
    <property type="evidence" value="ECO:0007669"/>
    <property type="project" value="UniProtKB-UniRule"/>
</dbReference>
<dbReference type="AlphaFoldDB" id="A0A1G5S1C6"/>
<dbReference type="NCBIfam" id="TIGR00027">
    <property type="entry name" value="mthyl_TIGR00027"/>
    <property type="match status" value="1"/>
</dbReference>
<dbReference type="InterPro" id="IPR029063">
    <property type="entry name" value="SAM-dependent_MTases_sf"/>
</dbReference>
<proteinExistence type="inferred from homology"/>
<dbReference type="InterPro" id="IPR011610">
    <property type="entry name" value="SAM_mthyl_Trfase_ML2640-like"/>
</dbReference>
<gene>
    <name evidence="5" type="ORF">SAMN03080599_01916</name>
</gene>
<evidence type="ECO:0000313" key="6">
    <source>
        <dbReference type="Proteomes" id="UP000199208"/>
    </source>
</evidence>
<evidence type="ECO:0000256" key="3">
    <source>
        <dbReference type="ARBA" id="ARBA00022679"/>
    </source>
</evidence>
<keyword evidence="2 4" id="KW-0489">Methyltransferase</keyword>
<dbReference type="SUPFAM" id="SSF53335">
    <property type="entry name" value="S-adenosyl-L-methionine-dependent methyltransferases"/>
    <property type="match status" value="1"/>
</dbReference>
<dbReference type="Proteomes" id="UP000199208">
    <property type="component" value="Unassembled WGS sequence"/>
</dbReference>
<keyword evidence="4" id="KW-0949">S-adenosyl-L-methionine</keyword>
<accession>A0A1G5S1C6</accession>
<name>A0A1G5S1C6_9FIRM</name>
<evidence type="ECO:0000256" key="4">
    <source>
        <dbReference type="RuleBase" id="RU362030"/>
    </source>
</evidence>
<dbReference type="STRING" id="1120920.SAMN03080599_01916"/>
<dbReference type="EMBL" id="FMWL01000008">
    <property type="protein sequence ID" value="SCZ79720.1"/>
    <property type="molecule type" value="Genomic_DNA"/>
</dbReference>
<protein>
    <recommendedName>
        <fullName evidence="4">S-adenosyl-L-methionine-dependent methyltransferase</fullName>
        <ecNumber evidence="4">2.1.1.-</ecNumber>
    </recommendedName>
</protein>
<comment type="function">
    <text evidence="4">Exhibits S-adenosyl-L-methionine-dependent methyltransferase activity.</text>
</comment>
<evidence type="ECO:0000313" key="5">
    <source>
        <dbReference type="EMBL" id="SCZ79720.1"/>
    </source>
</evidence>
<dbReference type="OrthoDB" id="9806164at2"/>
<reference evidence="5 6" key="1">
    <citation type="submission" date="2016-10" db="EMBL/GenBank/DDBJ databases">
        <authorList>
            <person name="de Groot N.N."/>
        </authorList>
    </citation>
    <scope>NUCLEOTIDE SEQUENCE [LARGE SCALE GENOMIC DNA]</scope>
    <source>
        <strain evidence="5 6">DSM 2784</strain>
    </source>
</reference>
<dbReference type="GO" id="GO:0032259">
    <property type="term" value="P:methylation"/>
    <property type="evidence" value="ECO:0007669"/>
    <property type="project" value="UniProtKB-KW"/>
</dbReference>
<dbReference type="PANTHER" id="PTHR43619:SF2">
    <property type="entry name" value="S-ADENOSYL-L-METHIONINE-DEPENDENT METHYLTRANSFERASES SUPERFAMILY PROTEIN"/>
    <property type="match status" value="1"/>
</dbReference>
<organism evidence="5 6">
    <name type="scientific">Acidaminobacter hydrogenoformans DSM 2784</name>
    <dbReference type="NCBI Taxonomy" id="1120920"/>
    <lineage>
        <taxon>Bacteria</taxon>
        <taxon>Bacillati</taxon>
        <taxon>Bacillota</taxon>
        <taxon>Clostridia</taxon>
        <taxon>Peptostreptococcales</taxon>
        <taxon>Acidaminobacteraceae</taxon>
        <taxon>Acidaminobacter</taxon>
    </lineage>
</organism>
<dbReference type="EC" id="2.1.1.-" evidence="4"/>
<keyword evidence="6" id="KW-1185">Reference proteome</keyword>
<dbReference type="RefSeq" id="WP_092590880.1">
    <property type="nucleotide sequence ID" value="NZ_FMWL01000008.1"/>
</dbReference>
<dbReference type="PANTHER" id="PTHR43619">
    <property type="entry name" value="S-ADENOSYL-L-METHIONINE-DEPENDENT METHYLTRANSFERASE YKTD-RELATED"/>
    <property type="match status" value="1"/>
</dbReference>
<comment type="similarity">
    <text evidence="1 4">Belongs to the UPF0677 family.</text>
</comment>
<dbReference type="Gene3D" id="3.40.50.150">
    <property type="entry name" value="Vaccinia Virus protein VP39"/>
    <property type="match status" value="1"/>
</dbReference>
<evidence type="ECO:0000256" key="1">
    <source>
        <dbReference type="ARBA" id="ARBA00008138"/>
    </source>
</evidence>
<evidence type="ECO:0000256" key="2">
    <source>
        <dbReference type="ARBA" id="ARBA00022603"/>
    </source>
</evidence>
<dbReference type="InterPro" id="IPR007213">
    <property type="entry name" value="Ppm1/Ppm2/Tcmp"/>
</dbReference>
<sequence length="289" mass="33180">MKTTMMASGTAFLKAVEAQYPEEERLFDDPFSELLLSGAFKLMINFMKRRKGLDYMVRVREKSTPGVLGGILCRNRYFDDVVAAAIEEGFDTLVNLGAGYDTRALRLQDIQSLKVFEIDHPDVIQEKKRRMDQAGLKVPANLTLVSVDFDRQDLKTELEKAGYSLKDRTLFIMEGVTQYIARASFEDTLRYAALAAAGSQISFTYVIQDVFDYPEKYPEHKQLLKQFKMFKLTNLTGYSQEEMRGYLKGFGLELQEDVGADYFKTNYLKPKKRELSLMRIERVVLAEVL</sequence>
<dbReference type="Pfam" id="PF04072">
    <property type="entry name" value="LCM"/>
    <property type="match status" value="1"/>
</dbReference>
<keyword evidence="3 5" id="KW-0808">Transferase</keyword>